<dbReference type="InterPro" id="IPR014001">
    <property type="entry name" value="Helicase_ATP-bd"/>
</dbReference>
<dbReference type="GO" id="GO:0003724">
    <property type="term" value="F:RNA helicase activity"/>
    <property type="evidence" value="ECO:0007669"/>
    <property type="project" value="UniProtKB-EC"/>
</dbReference>
<dbReference type="STRING" id="41047.A0A397GQ83"/>
<feature type="region of interest" description="Disordered" evidence="11">
    <location>
        <begin position="537"/>
        <end position="559"/>
    </location>
</feature>
<feature type="compositionally biased region" description="Basic and acidic residues" evidence="11">
    <location>
        <begin position="157"/>
        <end position="168"/>
    </location>
</feature>
<dbReference type="InterPro" id="IPR000629">
    <property type="entry name" value="RNA-helicase_DEAD-box_CS"/>
</dbReference>
<comment type="catalytic activity">
    <reaction evidence="8 10">
        <text>ATP + H2O = ADP + phosphate + H(+)</text>
        <dbReference type="Rhea" id="RHEA:13065"/>
        <dbReference type="ChEBI" id="CHEBI:15377"/>
        <dbReference type="ChEBI" id="CHEBI:15378"/>
        <dbReference type="ChEBI" id="CHEBI:30616"/>
        <dbReference type="ChEBI" id="CHEBI:43474"/>
        <dbReference type="ChEBI" id="CHEBI:456216"/>
        <dbReference type="EC" id="3.6.4.13"/>
    </reaction>
</comment>
<feature type="compositionally biased region" description="Basic and acidic residues" evidence="11">
    <location>
        <begin position="598"/>
        <end position="607"/>
    </location>
</feature>
<dbReference type="CDD" id="cd18787">
    <property type="entry name" value="SF2_C_DEAD"/>
    <property type="match status" value="1"/>
</dbReference>
<dbReference type="Gene3D" id="3.40.50.300">
    <property type="entry name" value="P-loop containing nucleotide triphosphate hydrolases"/>
    <property type="match status" value="2"/>
</dbReference>
<evidence type="ECO:0000256" key="8">
    <source>
        <dbReference type="ARBA" id="ARBA00047984"/>
    </source>
</evidence>
<dbReference type="AlphaFoldDB" id="A0A397GQ83"/>
<evidence type="ECO:0000256" key="6">
    <source>
        <dbReference type="ARBA" id="ARBA00022840"/>
    </source>
</evidence>
<dbReference type="EC" id="3.6.4.13" evidence="10"/>
<reference evidence="15" key="1">
    <citation type="submission" date="2018-08" db="EMBL/GenBank/DDBJ databases">
        <title>Draft genome sequence of azole-resistant Aspergillus thermomutatus (Neosartorya pseudofischeri) strain HMR AF 39, isolated from a human nasal aspirate.</title>
        <authorList>
            <person name="Parent-Michaud M."/>
            <person name="Dufresne P.J."/>
            <person name="Fournier E."/>
            <person name="Martineau C."/>
            <person name="Moreira S."/>
            <person name="Perkins V."/>
            <person name="De Repentigny L."/>
            <person name="Dufresne S.F."/>
        </authorList>
    </citation>
    <scope>NUCLEOTIDE SEQUENCE [LARGE SCALE GENOMIC DNA]</scope>
    <source>
        <strain evidence="15">HMR AF 39</strain>
    </source>
</reference>
<dbReference type="InterPro" id="IPR001650">
    <property type="entry name" value="Helicase_C-like"/>
</dbReference>
<dbReference type="GO" id="GO:0005524">
    <property type="term" value="F:ATP binding"/>
    <property type="evidence" value="ECO:0007669"/>
    <property type="project" value="UniProtKB-UniRule"/>
</dbReference>
<evidence type="ECO:0000256" key="3">
    <source>
        <dbReference type="ARBA" id="ARBA00022741"/>
    </source>
</evidence>
<organism evidence="15 16">
    <name type="scientific">Aspergillus thermomutatus</name>
    <name type="common">Neosartorya pseudofischeri</name>
    <dbReference type="NCBI Taxonomy" id="41047"/>
    <lineage>
        <taxon>Eukaryota</taxon>
        <taxon>Fungi</taxon>
        <taxon>Dikarya</taxon>
        <taxon>Ascomycota</taxon>
        <taxon>Pezizomycotina</taxon>
        <taxon>Eurotiomycetes</taxon>
        <taxon>Eurotiomycetidae</taxon>
        <taxon>Eurotiales</taxon>
        <taxon>Aspergillaceae</taxon>
        <taxon>Aspergillus</taxon>
        <taxon>Aspergillus subgen. Fumigati</taxon>
    </lineage>
</organism>
<dbReference type="OrthoDB" id="3370at2759"/>
<dbReference type="Pfam" id="PF00271">
    <property type="entry name" value="Helicase_C"/>
    <property type="match status" value="1"/>
</dbReference>
<dbReference type="GO" id="GO:0016787">
    <property type="term" value="F:hydrolase activity"/>
    <property type="evidence" value="ECO:0007669"/>
    <property type="project" value="UniProtKB-KW"/>
</dbReference>
<dbReference type="EMBL" id="NKHU02000125">
    <property type="protein sequence ID" value="RHZ53251.1"/>
    <property type="molecule type" value="Genomic_DNA"/>
</dbReference>
<keyword evidence="5 10" id="KW-0347">Helicase</keyword>
<evidence type="ECO:0000256" key="11">
    <source>
        <dbReference type="SAM" id="MobiDB-lite"/>
    </source>
</evidence>
<comment type="domain">
    <text evidence="10">The Q motif is unique to and characteristic of the DEAD box family of RNA helicases and controls ATP binding and hydrolysis.</text>
</comment>
<comment type="caution">
    <text evidence="15">The sequence shown here is derived from an EMBL/GenBank/DDBJ whole genome shotgun (WGS) entry which is preliminary data.</text>
</comment>
<comment type="subcellular location">
    <subcellularLocation>
        <location evidence="1">Nucleus</location>
        <location evidence="1">Nucleolus</location>
    </subcellularLocation>
</comment>
<accession>A0A397GQ83</accession>
<feature type="short sequence motif" description="Q motif" evidence="9">
    <location>
        <begin position="249"/>
        <end position="277"/>
    </location>
</feature>
<keyword evidence="6 10" id="KW-0067">ATP-binding</keyword>
<gene>
    <name evidence="15" type="primary">DBP6</name>
    <name evidence="15" type="ORF">CDV56_105080</name>
</gene>
<evidence type="ECO:0000256" key="4">
    <source>
        <dbReference type="ARBA" id="ARBA00022801"/>
    </source>
</evidence>
<feature type="compositionally biased region" description="Polar residues" evidence="11">
    <location>
        <begin position="91"/>
        <end position="101"/>
    </location>
</feature>
<dbReference type="InterPro" id="IPR014014">
    <property type="entry name" value="RNA_helicase_DEAD_Q_motif"/>
</dbReference>
<comment type="similarity">
    <text evidence="10">Belongs to the DEAD box helicase family.</text>
</comment>
<dbReference type="InterPro" id="IPR027417">
    <property type="entry name" value="P-loop_NTPase"/>
</dbReference>
<dbReference type="SMART" id="SM00487">
    <property type="entry name" value="DEXDc"/>
    <property type="match status" value="1"/>
</dbReference>
<feature type="domain" description="Helicase ATP-binding" evidence="12">
    <location>
        <begin position="285"/>
        <end position="532"/>
    </location>
</feature>
<dbReference type="Pfam" id="PF00270">
    <property type="entry name" value="DEAD"/>
    <property type="match status" value="2"/>
</dbReference>
<dbReference type="RefSeq" id="XP_026613561.1">
    <property type="nucleotide sequence ID" value="XM_026758699.1"/>
</dbReference>
<dbReference type="InterPro" id="IPR011545">
    <property type="entry name" value="DEAD/DEAH_box_helicase_dom"/>
</dbReference>
<name>A0A397GQ83_ASPTH</name>
<dbReference type="GO" id="GO:0003723">
    <property type="term" value="F:RNA binding"/>
    <property type="evidence" value="ECO:0007669"/>
    <property type="project" value="UniProtKB-UniRule"/>
</dbReference>
<dbReference type="SMART" id="SM00490">
    <property type="entry name" value="HELICc"/>
    <property type="match status" value="1"/>
</dbReference>
<evidence type="ECO:0000313" key="15">
    <source>
        <dbReference type="EMBL" id="RHZ53251.1"/>
    </source>
</evidence>
<feature type="domain" description="Helicase C-terminal" evidence="13">
    <location>
        <begin position="681"/>
        <end position="832"/>
    </location>
</feature>
<dbReference type="PROSITE" id="PS51192">
    <property type="entry name" value="HELICASE_ATP_BIND_1"/>
    <property type="match status" value="1"/>
</dbReference>
<comment type="function">
    <text evidence="10">RNA helicase.</text>
</comment>
<feature type="domain" description="DEAD-box RNA helicase Q" evidence="14">
    <location>
        <begin position="249"/>
        <end position="277"/>
    </location>
</feature>
<feature type="region of interest" description="Disordered" evidence="11">
    <location>
        <begin position="594"/>
        <end position="683"/>
    </location>
</feature>
<dbReference type="GO" id="GO:0005730">
    <property type="term" value="C:nucleolus"/>
    <property type="evidence" value="ECO:0007669"/>
    <property type="project" value="UniProtKB-SubCell"/>
</dbReference>
<dbReference type="GeneID" id="38127054"/>
<sequence>MAGDKSTHHVSVKKDSATPLTAKKSHKRKRELDGSPIATSTPTPTKKAKKTQNLSPTAVPPKEKPSKEKRNKYSDEGSIRKEKTRKDSAVSPISSKANARSQNDEGSKSKKKSKSERGRASESNEKSTHMKGAQDDSDDSLERKEVKTGKTGKSTKSSKDERKSEKNKFSGILSKFERSAKLKEAAKAKNVSTDDGAPAGPLTAEPVVAQGLEPLPQPEQITEENEKPSYSSLPAWLANPLRESANKRAKFSELGIDSNLLRVLGDHGYEEAFAVQTTVIPLLLQGPRRHPGDLCISAATGSGKTLSYVLPLVTALEPTPAPRMRGLIVVPTRELVKQAREACELCAAGSGLRVGSAVGNVAIKDEQRTLMRVDQCYGPEISKQRQTVDLTGEDWTNFNLMDYIAEAGDLSESLPGYVQRAEPNIDILICTPGRLVDHLRYTKGFTLEHLEWLVIDEADRLLNESFQEWVDVVMNSLDARKNPKTFGSSGKFMAELGLPIQSKEPRKVILSATMTRDISKLNSLRLANPKLVIIGSADPTATEEAEHDGVPTTSDEQFTLPSTLKEYSVSVGDGSQKPLYLLRLLQSHINLDTQNQHSAERFSRSSDIEESSSEDSSSDESDSDDSDSSDTSSDDTSSDDSSSDESDSDSSEDDSSSSDESDSSSDVSMSSQSDEKENNTSLRGPARTTVLIFTKSSESASRLSRLISLLHPSLANRVGTIVKSNKSSASRKTLTAYRRGKISVIVATDRASRGLDLQSLTHVVNYDVPASVTTYVHRVGRTARAGKEGSAWTLVAHREGRWFVNEISKGSDGKITRSTKVERVNVKLDNMADIKSRYGAALDALEKEVKTSGSKSTKPKA</sequence>
<dbReference type="PROSITE" id="PS51194">
    <property type="entry name" value="HELICASE_CTER"/>
    <property type="match status" value="1"/>
</dbReference>
<keyword evidence="16" id="KW-1185">Reference proteome</keyword>
<proteinExistence type="inferred from homology"/>
<evidence type="ECO:0000259" key="13">
    <source>
        <dbReference type="PROSITE" id="PS51194"/>
    </source>
</evidence>
<dbReference type="PROSITE" id="PS51195">
    <property type="entry name" value="Q_MOTIF"/>
    <property type="match status" value="1"/>
</dbReference>
<evidence type="ECO:0000256" key="1">
    <source>
        <dbReference type="ARBA" id="ARBA00004604"/>
    </source>
</evidence>
<dbReference type="CDD" id="cd17956">
    <property type="entry name" value="DEADc_DDX51"/>
    <property type="match status" value="1"/>
</dbReference>
<feature type="compositionally biased region" description="Basic and acidic residues" evidence="11">
    <location>
        <begin position="61"/>
        <end position="88"/>
    </location>
</feature>
<evidence type="ECO:0000256" key="2">
    <source>
        <dbReference type="ARBA" id="ARBA00022552"/>
    </source>
</evidence>
<dbReference type="PANTHER" id="PTHR24031">
    <property type="entry name" value="RNA HELICASE"/>
    <property type="match status" value="1"/>
</dbReference>
<evidence type="ECO:0000256" key="10">
    <source>
        <dbReference type="RuleBase" id="RU365068"/>
    </source>
</evidence>
<evidence type="ECO:0000259" key="12">
    <source>
        <dbReference type="PROSITE" id="PS51192"/>
    </source>
</evidence>
<feature type="compositionally biased region" description="Basic and acidic residues" evidence="11">
    <location>
        <begin position="115"/>
        <end position="148"/>
    </location>
</feature>
<protein>
    <recommendedName>
        <fullName evidence="10">ATP-dependent RNA helicase</fullName>
        <ecNumber evidence="10">3.6.4.13</ecNumber>
    </recommendedName>
</protein>
<evidence type="ECO:0000259" key="14">
    <source>
        <dbReference type="PROSITE" id="PS51195"/>
    </source>
</evidence>
<evidence type="ECO:0000256" key="9">
    <source>
        <dbReference type="PROSITE-ProRule" id="PRU00552"/>
    </source>
</evidence>
<feature type="region of interest" description="Disordered" evidence="11">
    <location>
        <begin position="1"/>
        <end position="173"/>
    </location>
</feature>
<keyword evidence="4 10" id="KW-0378">Hydrolase</keyword>
<dbReference type="GO" id="GO:0006364">
    <property type="term" value="P:rRNA processing"/>
    <property type="evidence" value="ECO:0007669"/>
    <property type="project" value="UniProtKB-KW"/>
</dbReference>
<dbReference type="PROSITE" id="PS00039">
    <property type="entry name" value="DEAD_ATP_HELICASE"/>
    <property type="match status" value="1"/>
</dbReference>
<keyword evidence="3 10" id="KW-0547">Nucleotide-binding</keyword>
<evidence type="ECO:0000256" key="5">
    <source>
        <dbReference type="ARBA" id="ARBA00022806"/>
    </source>
</evidence>
<keyword evidence="7 10" id="KW-0694">RNA-binding</keyword>
<feature type="compositionally biased region" description="Acidic residues" evidence="11">
    <location>
        <begin position="608"/>
        <end position="663"/>
    </location>
</feature>
<dbReference type="VEuPathDB" id="FungiDB:CDV56_105080"/>
<dbReference type="Proteomes" id="UP000215305">
    <property type="component" value="Unassembled WGS sequence"/>
</dbReference>
<dbReference type="SUPFAM" id="SSF52540">
    <property type="entry name" value="P-loop containing nucleoside triphosphate hydrolases"/>
    <property type="match status" value="2"/>
</dbReference>
<keyword evidence="2" id="KW-0698">rRNA processing</keyword>
<evidence type="ECO:0000256" key="7">
    <source>
        <dbReference type="ARBA" id="ARBA00022884"/>
    </source>
</evidence>
<evidence type="ECO:0000313" key="16">
    <source>
        <dbReference type="Proteomes" id="UP000215305"/>
    </source>
</evidence>